<keyword evidence="2" id="KW-1133">Transmembrane helix</keyword>
<proteinExistence type="predicted"/>
<evidence type="ECO:0000256" key="1">
    <source>
        <dbReference type="SAM" id="MobiDB-lite"/>
    </source>
</evidence>
<name>A0A9J6FBD3_HAELO</name>
<evidence type="ECO:0000313" key="3">
    <source>
        <dbReference type="EMBL" id="KAH9359872.1"/>
    </source>
</evidence>
<organism evidence="3 4">
    <name type="scientific">Haemaphysalis longicornis</name>
    <name type="common">Bush tick</name>
    <dbReference type="NCBI Taxonomy" id="44386"/>
    <lineage>
        <taxon>Eukaryota</taxon>
        <taxon>Metazoa</taxon>
        <taxon>Ecdysozoa</taxon>
        <taxon>Arthropoda</taxon>
        <taxon>Chelicerata</taxon>
        <taxon>Arachnida</taxon>
        <taxon>Acari</taxon>
        <taxon>Parasitiformes</taxon>
        <taxon>Ixodida</taxon>
        <taxon>Ixodoidea</taxon>
        <taxon>Ixodidae</taxon>
        <taxon>Haemaphysalinae</taxon>
        <taxon>Haemaphysalis</taxon>
    </lineage>
</organism>
<feature type="compositionally biased region" description="Basic and acidic residues" evidence="1">
    <location>
        <begin position="734"/>
        <end position="750"/>
    </location>
</feature>
<dbReference type="PANTHER" id="PTHR46560:SF11">
    <property type="entry name" value="GH09980P"/>
    <property type="match status" value="1"/>
</dbReference>
<feature type="compositionally biased region" description="Basic residues" evidence="1">
    <location>
        <begin position="1100"/>
        <end position="1122"/>
    </location>
</feature>
<feature type="transmembrane region" description="Helical" evidence="2">
    <location>
        <begin position="62"/>
        <end position="84"/>
    </location>
</feature>
<dbReference type="VEuPathDB" id="VectorBase:HLOH_052615"/>
<feature type="compositionally biased region" description="Pro residues" evidence="1">
    <location>
        <begin position="467"/>
        <end position="477"/>
    </location>
</feature>
<comment type="caution">
    <text evidence="3">The sequence shown here is derived from an EMBL/GenBank/DDBJ whole genome shotgun (WGS) entry which is preliminary data.</text>
</comment>
<feature type="compositionally biased region" description="Polar residues" evidence="1">
    <location>
        <begin position="503"/>
        <end position="521"/>
    </location>
</feature>
<sequence length="1158" mass="127919">MKRLKKPPAVADKCEKSCWSAKTGKPGEILLLRERVPTVMMTIEPPPLLPATKHPKLSEVELLLIICALLFLTLLLLGIGIAYYCLKKRNIKVVKKKKGISSAPASEITKLSGSTMGTLSMFDPIRIPRAMAASTSGSEAALLTPASAQRSETIPSDYPSESPSSASDAEEVVEQRHVVVSAVPVQKQYDNAAFAAEPYPVDAERAESLSSVQIATVYKPAIPRAKAKPYPMDQERDESVSSLQQAQTILKTASAKQLHLQAITESEDQLDAETVEKSYAAVSRVAGAPPAAYKVEPPVYTKVRKKEEPRPPSLYGSIPDNDDWSHSEVEFAADMKPLIRKPKRTTQMLTDYLVTKQDDTDLHEDVTKRRQDTKRSLILQVPDTSMSEITAIPETALAPRKPKITVKNIDEVFVTTEHETVATEHVVKTTKDTTEQLVKSPTTPPSWDVTIRHYAIDGEGPSETGSPAPPQSPPGQPPYADGRTWEGESAEVTRTTADHELRTTSASLLRSPGSPVTSSPPQWDVLNRVISPPPVEGVEELTPDVKTKWRTLVTVDDVFRTLVHEATTTEEYIRITHDFRYEAMFEPRVWDVIIRVLTHPDYIHPPIQPEFQPEVRPPRYRKNQEQRRKSSLPHGLAGAGIPADLRSLPESHRSNSIGDFDMRSMTEIDVDFSRLERESISSEDTVGTGLSITDRATSEFLEDIPSVEGRASIDGYLPVVERMTAAPPAGVDTDDVRSDATFDVPSDRYGRGGAQGASRTFVERSSRQYFEDLPGSQSRMTSDHMRMQSSRVVRTSAAIQARPPTPEHAGTLQSKFKSPPGLTGASAILSAVATLACPCVAHFATIVIRPSSIPLAKIKPTELMQALAAAAHLTPSEITDSILQRRPMQNVIAVKTFRPPAQQKLLAIRSFILASTEVPVTTYEAAPTDSCRGVIHGVPAGTSPQELLFHLISTRAPMIKARMMGSTETALITFEGSFVPRYVLYYQAEYRCHPERPKAQLCQRCHKIDPLKDVCTLPPSTELCQTCSEHLTKLPPGQEHDCYATCRNCKGSHSSTWAEWPEKLKADAKVTHQDYRCRLATRKTDNQSSPASQAPDNHRSRSQSRHRHPNTMVRIHHQRQNSKHNETRPTERQDASHSPAAQAPRHQTVSQLSPSPPP</sequence>
<dbReference type="AlphaFoldDB" id="A0A9J6FBD3"/>
<feature type="region of interest" description="Disordered" evidence="1">
    <location>
        <begin position="1080"/>
        <end position="1158"/>
    </location>
</feature>
<keyword evidence="2" id="KW-0472">Membrane</keyword>
<feature type="region of interest" description="Disordered" evidence="1">
    <location>
        <begin position="457"/>
        <end position="523"/>
    </location>
</feature>
<accession>A0A9J6FBD3</accession>
<dbReference type="PANTHER" id="PTHR46560">
    <property type="entry name" value="CYPHER, ISOFORM B"/>
    <property type="match status" value="1"/>
</dbReference>
<evidence type="ECO:0000313" key="4">
    <source>
        <dbReference type="Proteomes" id="UP000821853"/>
    </source>
</evidence>
<feature type="compositionally biased region" description="Low complexity" evidence="1">
    <location>
        <begin position="156"/>
        <end position="167"/>
    </location>
</feature>
<dbReference type="EMBL" id="JABSTR010000001">
    <property type="protein sequence ID" value="KAH9359872.1"/>
    <property type="molecule type" value="Genomic_DNA"/>
</dbReference>
<dbReference type="Proteomes" id="UP000821853">
    <property type="component" value="Chromosome 1"/>
</dbReference>
<evidence type="ECO:0000256" key="2">
    <source>
        <dbReference type="SAM" id="Phobius"/>
    </source>
</evidence>
<reference evidence="3 4" key="1">
    <citation type="journal article" date="2020" name="Cell">
        <title>Large-Scale Comparative Analyses of Tick Genomes Elucidate Their Genetic Diversity and Vector Capacities.</title>
        <authorList>
            <consortium name="Tick Genome and Microbiome Consortium (TIGMIC)"/>
            <person name="Jia N."/>
            <person name="Wang J."/>
            <person name="Shi W."/>
            <person name="Du L."/>
            <person name="Sun Y."/>
            <person name="Zhan W."/>
            <person name="Jiang J.F."/>
            <person name="Wang Q."/>
            <person name="Zhang B."/>
            <person name="Ji P."/>
            <person name="Bell-Sakyi L."/>
            <person name="Cui X.M."/>
            <person name="Yuan T.T."/>
            <person name="Jiang B.G."/>
            <person name="Yang W.F."/>
            <person name="Lam T.T."/>
            <person name="Chang Q.C."/>
            <person name="Ding S.J."/>
            <person name="Wang X.J."/>
            <person name="Zhu J.G."/>
            <person name="Ruan X.D."/>
            <person name="Zhao L."/>
            <person name="Wei J.T."/>
            <person name="Ye R.Z."/>
            <person name="Que T.C."/>
            <person name="Du C.H."/>
            <person name="Zhou Y.H."/>
            <person name="Cheng J.X."/>
            <person name="Dai P.F."/>
            <person name="Guo W.B."/>
            <person name="Han X.H."/>
            <person name="Huang E.J."/>
            <person name="Li L.F."/>
            <person name="Wei W."/>
            <person name="Gao Y.C."/>
            <person name="Liu J.Z."/>
            <person name="Shao H.Z."/>
            <person name="Wang X."/>
            <person name="Wang C.C."/>
            <person name="Yang T.C."/>
            <person name="Huo Q.B."/>
            <person name="Li W."/>
            <person name="Chen H.Y."/>
            <person name="Chen S.E."/>
            <person name="Zhou L.G."/>
            <person name="Ni X.B."/>
            <person name="Tian J.H."/>
            <person name="Sheng Y."/>
            <person name="Liu T."/>
            <person name="Pan Y.S."/>
            <person name="Xia L.Y."/>
            <person name="Li J."/>
            <person name="Zhao F."/>
            <person name="Cao W.C."/>
        </authorList>
    </citation>
    <scope>NUCLEOTIDE SEQUENCE [LARGE SCALE GENOMIC DNA]</scope>
    <source>
        <strain evidence="3">HaeL-2018</strain>
    </source>
</reference>
<feature type="compositionally biased region" description="Polar residues" evidence="1">
    <location>
        <begin position="1086"/>
        <end position="1095"/>
    </location>
</feature>
<keyword evidence="4" id="KW-1185">Reference proteome</keyword>
<feature type="compositionally biased region" description="Polar residues" evidence="1">
    <location>
        <begin position="1145"/>
        <end position="1158"/>
    </location>
</feature>
<gene>
    <name evidence="3" type="ORF">HPB48_014416</name>
</gene>
<dbReference type="OrthoDB" id="10070678at2759"/>
<feature type="region of interest" description="Disordered" evidence="1">
    <location>
        <begin position="728"/>
        <end position="760"/>
    </location>
</feature>
<feature type="compositionally biased region" description="Basic and acidic residues" evidence="1">
    <location>
        <begin position="1123"/>
        <end position="1135"/>
    </location>
</feature>
<protein>
    <submittedName>
        <fullName evidence="3">Uncharacterized protein</fullName>
    </submittedName>
</protein>
<feature type="region of interest" description="Disordered" evidence="1">
    <location>
        <begin position="141"/>
        <end position="171"/>
    </location>
</feature>
<feature type="region of interest" description="Disordered" evidence="1">
    <location>
        <begin position="607"/>
        <end position="658"/>
    </location>
</feature>
<keyword evidence="2" id="KW-0812">Transmembrane</keyword>